<evidence type="ECO:0000313" key="2">
    <source>
        <dbReference type="Proteomes" id="UP001239795"/>
    </source>
</evidence>
<reference evidence="1 2" key="1">
    <citation type="submission" date="2016-10" db="EMBL/GenBank/DDBJ databases">
        <title>The genome sequence of Colletotrichum fioriniae PJ7.</title>
        <authorList>
            <person name="Baroncelli R."/>
        </authorList>
    </citation>
    <scope>NUCLEOTIDE SEQUENCE [LARGE SCALE GENOMIC DNA]</scope>
    <source>
        <strain evidence="1">Col 31</strain>
    </source>
</reference>
<proteinExistence type="predicted"/>
<gene>
    <name evidence="1" type="ORF">CMEL01_08232</name>
</gene>
<dbReference type="AlphaFoldDB" id="A0AAI9TZK5"/>
<dbReference type="EMBL" id="MLGG01000068">
    <property type="protein sequence ID" value="KAK1448917.1"/>
    <property type="molecule type" value="Genomic_DNA"/>
</dbReference>
<evidence type="ECO:0000313" key="1">
    <source>
        <dbReference type="EMBL" id="KAK1448917.1"/>
    </source>
</evidence>
<dbReference type="Proteomes" id="UP001239795">
    <property type="component" value="Unassembled WGS sequence"/>
</dbReference>
<organism evidence="1 2">
    <name type="scientific">Colletotrichum melonis</name>
    <dbReference type="NCBI Taxonomy" id="1209925"/>
    <lineage>
        <taxon>Eukaryota</taxon>
        <taxon>Fungi</taxon>
        <taxon>Dikarya</taxon>
        <taxon>Ascomycota</taxon>
        <taxon>Pezizomycotina</taxon>
        <taxon>Sordariomycetes</taxon>
        <taxon>Hypocreomycetidae</taxon>
        <taxon>Glomerellales</taxon>
        <taxon>Glomerellaceae</taxon>
        <taxon>Colletotrichum</taxon>
        <taxon>Colletotrichum acutatum species complex</taxon>
    </lineage>
</organism>
<accession>A0AAI9TZK5</accession>
<keyword evidence="2" id="KW-1185">Reference proteome</keyword>
<comment type="caution">
    <text evidence="1">The sequence shown here is derived from an EMBL/GenBank/DDBJ whole genome shotgun (WGS) entry which is preliminary data.</text>
</comment>
<protein>
    <submittedName>
        <fullName evidence="1">Uncharacterized protein</fullName>
    </submittedName>
</protein>
<sequence>MASYSIPRHFVQTRLYTTSHLADYGYNSFSPLYLALPCRALPCLALLTNCLRMPGGIGMMVPSMSFLGTPLKLTLLQIGPCSQSIGISSCLDQWMPAHTATTCWGPSSCSPCPCVTGHH</sequence>
<name>A0AAI9TZK5_9PEZI</name>